<dbReference type="Gene3D" id="3.40.1080.10">
    <property type="entry name" value="Glutaconate Coenzyme A-transferase"/>
    <property type="match status" value="1"/>
</dbReference>
<dbReference type="Pfam" id="PF01144">
    <property type="entry name" value="CoA_trans"/>
    <property type="match status" value="1"/>
</dbReference>
<keyword evidence="3" id="KW-1185">Reference proteome</keyword>
<comment type="similarity">
    <text evidence="1">Belongs to the 3-oxoacid CoA-transferase subunit B family.</text>
</comment>
<reference evidence="2" key="2">
    <citation type="journal article" date="2022" name="Sci. Rep.">
        <title>In silico prediction of the enzymes involved in the degradation of the herbicide molinate by Gulosibacter molinativorax ON4T.</title>
        <authorList>
            <person name="Lopes A.R."/>
            <person name="Bunin E."/>
            <person name="Viana A.T."/>
            <person name="Froufe H."/>
            <person name="Munoz-Merida A."/>
            <person name="Pinho D."/>
            <person name="Figueiredo J."/>
            <person name="Barroso C."/>
            <person name="Vaz-Moreira I."/>
            <person name="Bellanger X."/>
            <person name="Egas C."/>
            <person name="Nunes O.C."/>
        </authorList>
    </citation>
    <scope>NUCLEOTIDE SEQUENCE</scope>
    <source>
        <strain evidence="2">ON4</strain>
    </source>
</reference>
<dbReference type="InterPro" id="IPR037171">
    <property type="entry name" value="NagB/RpiA_transferase-like"/>
</dbReference>
<dbReference type="RefSeq" id="WP_051266846.1">
    <property type="nucleotide sequence ID" value="NZ_CP028426.1"/>
</dbReference>
<dbReference type="InterPro" id="IPR004165">
    <property type="entry name" value="CoA_trans_fam_I"/>
</dbReference>
<dbReference type="GO" id="GO:0016740">
    <property type="term" value="F:transferase activity"/>
    <property type="evidence" value="ECO:0007669"/>
    <property type="project" value="UniProtKB-KW"/>
</dbReference>
<proteinExistence type="inferred from homology"/>
<dbReference type="SMART" id="SM00882">
    <property type="entry name" value="CoA_trans"/>
    <property type="match status" value="1"/>
</dbReference>
<gene>
    <name evidence="2" type="ORF">C7K25_09665</name>
</gene>
<sequence>MSTIELQEHPDLAVSRPYTNTELLSVVAARELAGRRVVFAGHGLPTLAVALAQQTVSPEVEIVYESGITGAHPQELPRAVSDSVLVSGAECVMGMPALFNYMLQGNRIEVGFLGAAQVDRYGSLNSSIIGSDVDAPAARLPGSGGAVEVMANCGEAFLVMRRHTARTFVERLDYCTSPSPHRAAEHATGPMPSGRGVTRVITDLGIMSREPPDEELRLTSIHPGVQVEEVRRATGWDLQIAADLVTTPEPTESELAILRELDHDRVYLR</sequence>
<reference evidence="2" key="1">
    <citation type="submission" date="2018-03" db="EMBL/GenBank/DDBJ databases">
        <authorList>
            <person name="Nunes O.C."/>
            <person name="Lopes A.R."/>
            <person name="Froufe H."/>
            <person name="Munoz-Merida A."/>
            <person name="Barroso C."/>
            <person name="Egas C."/>
        </authorList>
    </citation>
    <scope>NUCLEOTIDE SEQUENCE</scope>
    <source>
        <strain evidence="2">ON4</strain>
    </source>
</reference>
<evidence type="ECO:0000313" key="2">
    <source>
        <dbReference type="EMBL" id="MDJ1371630.1"/>
    </source>
</evidence>
<keyword evidence="2" id="KW-0808">Transferase</keyword>
<evidence type="ECO:0000256" key="1">
    <source>
        <dbReference type="ARBA" id="ARBA00007047"/>
    </source>
</evidence>
<evidence type="ECO:0000313" key="3">
    <source>
        <dbReference type="Proteomes" id="UP001170379"/>
    </source>
</evidence>
<dbReference type="EMBL" id="PXVD01000014">
    <property type="protein sequence ID" value="MDJ1371630.1"/>
    <property type="molecule type" value="Genomic_DNA"/>
</dbReference>
<accession>A0ABT7C8W6</accession>
<name>A0ABT7C8W6_9MICO</name>
<dbReference type="Proteomes" id="UP001170379">
    <property type="component" value="Unassembled WGS sequence"/>
</dbReference>
<organism evidence="2 3">
    <name type="scientific">Gulosibacter molinativorax</name>
    <dbReference type="NCBI Taxonomy" id="256821"/>
    <lineage>
        <taxon>Bacteria</taxon>
        <taxon>Bacillati</taxon>
        <taxon>Actinomycetota</taxon>
        <taxon>Actinomycetes</taxon>
        <taxon>Micrococcales</taxon>
        <taxon>Microbacteriaceae</taxon>
        <taxon>Gulosibacter</taxon>
    </lineage>
</organism>
<dbReference type="SUPFAM" id="SSF100950">
    <property type="entry name" value="NagB/RpiA/CoA transferase-like"/>
    <property type="match status" value="1"/>
</dbReference>
<protein>
    <submittedName>
        <fullName evidence="2">3-oxoadipate--succinyl-CoA transferase subunit B</fullName>
    </submittedName>
</protein>
<comment type="caution">
    <text evidence="2">The sequence shown here is derived from an EMBL/GenBank/DDBJ whole genome shotgun (WGS) entry which is preliminary data.</text>
</comment>
<dbReference type="PANTHER" id="PTHR43293:SF3">
    <property type="entry name" value="CHOLESTEROL RING-CLEAVING HYDROLASE IPDB SUBUNIT"/>
    <property type="match status" value="1"/>
</dbReference>
<dbReference type="PANTHER" id="PTHR43293">
    <property type="entry name" value="ACETATE COA-TRANSFERASE YDIF"/>
    <property type="match status" value="1"/>
</dbReference>